<comment type="caution">
    <text evidence="2">The sequence shown here is derived from an EMBL/GenBank/DDBJ whole genome shotgun (WGS) entry which is preliminary data.</text>
</comment>
<dbReference type="Proteomes" id="UP001159363">
    <property type="component" value="Chromosome 1"/>
</dbReference>
<feature type="compositionally biased region" description="Polar residues" evidence="1">
    <location>
        <begin position="169"/>
        <end position="178"/>
    </location>
</feature>
<gene>
    <name evidence="2" type="ORF">PR048_003242</name>
</gene>
<evidence type="ECO:0000256" key="1">
    <source>
        <dbReference type="SAM" id="MobiDB-lite"/>
    </source>
</evidence>
<name>A0ABQ9IMG3_9NEOP</name>
<reference evidence="2 3" key="1">
    <citation type="submission" date="2023-02" db="EMBL/GenBank/DDBJ databases">
        <title>LHISI_Scaffold_Assembly.</title>
        <authorList>
            <person name="Stuart O.P."/>
            <person name="Cleave R."/>
            <person name="Magrath M.J.L."/>
            <person name="Mikheyev A.S."/>
        </authorList>
    </citation>
    <scope>NUCLEOTIDE SEQUENCE [LARGE SCALE GENOMIC DNA]</scope>
    <source>
        <strain evidence="2">Daus_M_001</strain>
        <tissue evidence="2">Leg muscle</tissue>
    </source>
</reference>
<sequence>MNSSSVKECYYSNVFNRDFILSFHHPHSGTSNRCGKFNIEIMSSDVCLATQSAMGEKKFDKNTSPDSASVFTFDLQETLHAPYLTTKLTLSLDKPKCSCGMNLRVGVHRKLVPPSQIRDYVPPIFHEFCDSIPHSQTAVSAGARRGSGEKKRTGSKKGTRTGSLKNAHRNGTSSRVLP</sequence>
<organism evidence="2 3">
    <name type="scientific">Dryococelus australis</name>
    <dbReference type="NCBI Taxonomy" id="614101"/>
    <lineage>
        <taxon>Eukaryota</taxon>
        <taxon>Metazoa</taxon>
        <taxon>Ecdysozoa</taxon>
        <taxon>Arthropoda</taxon>
        <taxon>Hexapoda</taxon>
        <taxon>Insecta</taxon>
        <taxon>Pterygota</taxon>
        <taxon>Neoptera</taxon>
        <taxon>Polyneoptera</taxon>
        <taxon>Phasmatodea</taxon>
        <taxon>Verophasmatodea</taxon>
        <taxon>Anareolatae</taxon>
        <taxon>Phasmatidae</taxon>
        <taxon>Eurycanthinae</taxon>
        <taxon>Dryococelus</taxon>
    </lineage>
</organism>
<evidence type="ECO:0000313" key="2">
    <source>
        <dbReference type="EMBL" id="KAJ8897885.1"/>
    </source>
</evidence>
<accession>A0ABQ9IMG3</accession>
<keyword evidence="3" id="KW-1185">Reference proteome</keyword>
<proteinExistence type="predicted"/>
<evidence type="ECO:0000313" key="3">
    <source>
        <dbReference type="Proteomes" id="UP001159363"/>
    </source>
</evidence>
<feature type="region of interest" description="Disordered" evidence="1">
    <location>
        <begin position="136"/>
        <end position="178"/>
    </location>
</feature>
<protein>
    <submittedName>
        <fullName evidence="2">Uncharacterized protein</fullName>
    </submittedName>
</protein>
<dbReference type="EMBL" id="JARBHB010000001">
    <property type="protein sequence ID" value="KAJ8897885.1"/>
    <property type="molecule type" value="Genomic_DNA"/>
</dbReference>